<reference evidence="10" key="1">
    <citation type="journal article" date="2015" name="Nature">
        <title>Complex archaea that bridge the gap between prokaryotes and eukaryotes.</title>
        <authorList>
            <person name="Spang A."/>
            <person name="Saw J.H."/>
            <person name="Jorgensen S.L."/>
            <person name="Zaremba-Niedzwiedzka K."/>
            <person name="Martijn J."/>
            <person name="Lind A.E."/>
            <person name="van Eijk R."/>
            <person name="Schleper C."/>
            <person name="Guy L."/>
            <person name="Ettema T.J."/>
        </authorList>
    </citation>
    <scope>NUCLEOTIDE SEQUENCE</scope>
</reference>
<evidence type="ECO:0000256" key="8">
    <source>
        <dbReference type="ARBA" id="ARBA00049244"/>
    </source>
</evidence>
<keyword evidence="7" id="KW-0238">DNA-binding</keyword>
<comment type="caution">
    <text evidence="10">The sequence shown here is derived from an EMBL/GenBank/DDBJ whole genome shotgun (WGS) entry which is preliminary data.</text>
</comment>
<dbReference type="Pfam" id="PF03175">
    <property type="entry name" value="DNA_pol_B_2"/>
    <property type="match status" value="1"/>
</dbReference>
<keyword evidence="4" id="KW-0548">Nucleotidyltransferase</keyword>
<evidence type="ECO:0000256" key="4">
    <source>
        <dbReference type="ARBA" id="ARBA00022695"/>
    </source>
</evidence>
<sequence>MAERQHSGRVLRRNHSNAMPRYIIAFDTETFPTPDKGKVRRFTHRFRLGVAITARIVDNKPVGICTHRINSPEQFWQLVEQFTGNRHTTWIICHNAIFDLIVSCMPEQYEKGKISIDWPRSKRKREDNNEDNVHCSGFAVLESPPTILAFRCAKTQGRFVILDTLNYFPVSLAELGVACGKQKLPMPKLLDTDAAWFAYCERDTEIVFCTFVELLQWVSKHDLGMFRYTGPSQAMSAYRHRFMRHDIYYHDNADIKKLERSSYFGGRSEVWKLGPINETVHQYDVNSLFPSVMCRGNFPCLLDRFELREDHLELFPAIDWSRSIAEVEVETNHAIYPIRTKRGVIYPIGTFKTTLAGPELVQAVNSGCVRSVGAWAEYKVAPLFDEWVQGLWGMRKQFKQDGNRLYDRFTKVMMVGLYGKFAQMSPEWVNVPNTLANLPWTSWRERDPDSGDMVPHRSFGYQTQRWTTKGEIQHTFVAISAFVTAAARVYMNRIREVIGARHCYYQGVDGLVVTNEGRQRLEDAGLVKPDELGYLRHELTTDTGQINGVSDYRLGDKVVIAGKPQLRNVTDLASGMQSRFHATSHLFSGGAVDHVVEERFDWQRQGEYWKGTRGVDGWTKPLEVKIGG</sequence>
<comment type="catalytic activity">
    <reaction evidence="8">
        <text>DNA(n) + a 2'-deoxyribonucleoside 5'-triphosphate = DNA(n+1) + diphosphate</text>
        <dbReference type="Rhea" id="RHEA:22508"/>
        <dbReference type="Rhea" id="RHEA-COMP:17339"/>
        <dbReference type="Rhea" id="RHEA-COMP:17340"/>
        <dbReference type="ChEBI" id="CHEBI:33019"/>
        <dbReference type="ChEBI" id="CHEBI:61560"/>
        <dbReference type="ChEBI" id="CHEBI:173112"/>
        <dbReference type="EC" id="2.7.7.7"/>
    </reaction>
</comment>
<feature type="domain" description="DNA-directed DNA polymerase family B mitochondria/virus" evidence="9">
    <location>
        <begin position="195"/>
        <end position="423"/>
    </location>
</feature>
<dbReference type="GO" id="GO:0006260">
    <property type="term" value="P:DNA replication"/>
    <property type="evidence" value="ECO:0007669"/>
    <property type="project" value="UniProtKB-KW"/>
</dbReference>
<keyword evidence="3" id="KW-0808">Transferase</keyword>
<evidence type="ECO:0000256" key="6">
    <source>
        <dbReference type="ARBA" id="ARBA00022932"/>
    </source>
</evidence>
<dbReference type="GO" id="GO:0003887">
    <property type="term" value="F:DNA-directed DNA polymerase activity"/>
    <property type="evidence" value="ECO:0007669"/>
    <property type="project" value="UniProtKB-KW"/>
</dbReference>
<evidence type="ECO:0000256" key="1">
    <source>
        <dbReference type="ARBA" id="ARBA00005755"/>
    </source>
</evidence>
<evidence type="ECO:0000313" key="10">
    <source>
        <dbReference type="EMBL" id="KKN24604.1"/>
    </source>
</evidence>
<keyword evidence="5" id="KW-0235">DNA replication</keyword>
<evidence type="ECO:0000256" key="7">
    <source>
        <dbReference type="ARBA" id="ARBA00023125"/>
    </source>
</evidence>
<proteinExistence type="inferred from homology"/>
<protein>
    <recommendedName>
        <fullName evidence="2">DNA-directed DNA polymerase</fullName>
        <ecNumber evidence="2">2.7.7.7</ecNumber>
    </recommendedName>
</protein>
<dbReference type="EC" id="2.7.7.7" evidence="2"/>
<dbReference type="Gene3D" id="3.90.1600.10">
    <property type="entry name" value="Palm domain of DNA polymerase"/>
    <property type="match status" value="1"/>
</dbReference>
<dbReference type="InterPro" id="IPR023211">
    <property type="entry name" value="DNA_pol_palm_dom_sf"/>
</dbReference>
<evidence type="ECO:0000256" key="2">
    <source>
        <dbReference type="ARBA" id="ARBA00012417"/>
    </source>
</evidence>
<organism evidence="10">
    <name type="scientific">marine sediment metagenome</name>
    <dbReference type="NCBI Taxonomy" id="412755"/>
    <lineage>
        <taxon>unclassified sequences</taxon>
        <taxon>metagenomes</taxon>
        <taxon>ecological metagenomes</taxon>
    </lineage>
</organism>
<dbReference type="EMBL" id="LAZR01002871">
    <property type="protein sequence ID" value="KKN24604.1"/>
    <property type="molecule type" value="Genomic_DNA"/>
</dbReference>
<dbReference type="GO" id="GO:0003677">
    <property type="term" value="F:DNA binding"/>
    <property type="evidence" value="ECO:0007669"/>
    <property type="project" value="UniProtKB-KW"/>
</dbReference>
<dbReference type="AlphaFoldDB" id="A0A0F9P3E6"/>
<gene>
    <name evidence="10" type="ORF">LCGC14_0893270</name>
</gene>
<dbReference type="GO" id="GO:0000166">
    <property type="term" value="F:nucleotide binding"/>
    <property type="evidence" value="ECO:0007669"/>
    <property type="project" value="InterPro"/>
</dbReference>
<evidence type="ECO:0000256" key="5">
    <source>
        <dbReference type="ARBA" id="ARBA00022705"/>
    </source>
</evidence>
<dbReference type="InterPro" id="IPR043502">
    <property type="entry name" value="DNA/RNA_pol_sf"/>
</dbReference>
<evidence type="ECO:0000256" key="3">
    <source>
        <dbReference type="ARBA" id="ARBA00022679"/>
    </source>
</evidence>
<dbReference type="InterPro" id="IPR004868">
    <property type="entry name" value="DNA-dir_DNA_pol_B_mt/vir"/>
</dbReference>
<accession>A0A0F9P3E6</accession>
<comment type="similarity">
    <text evidence="1">Belongs to the DNA polymerase type-B family.</text>
</comment>
<keyword evidence="6" id="KW-0239">DNA-directed DNA polymerase</keyword>
<evidence type="ECO:0000259" key="9">
    <source>
        <dbReference type="Pfam" id="PF03175"/>
    </source>
</evidence>
<name>A0A0F9P3E6_9ZZZZ</name>
<dbReference type="SUPFAM" id="SSF56672">
    <property type="entry name" value="DNA/RNA polymerases"/>
    <property type="match status" value="1"/>
</dbReference>